<feature type="binding site" evidence="7 8">
    <location>
        <position position="12"/>
    </location>
    <ligand>
        <name>S-adenosyl-L-methionine</name>
        <dbReference type="ChEBI" id="CHEBI:59789"/>
    </ligand>
</feature>
<keyword evidence="11" id="KW-1185">Reference proteome</keyword>
<evidence type="ECO:0000256" key="8">
    <source>
        <dbReference type="PROSITE-ProRule" id="PRU01026"/>
    </source>
</evidence>
<reference evidence="11" key="1">
    <citation type="submission" date="2017-11" db="EMBL/GenBank/DDBJ databases">
        <authorList>
            <person name="Chan K.G."/>
            <person name="Lee L.S."/>
        </authorList>
    </citation>
    <scope>NUCLEOTIDE SEQUENCE [LARGE SCALE GENOMIC DNA]</scope>
    <source>
        <strain evidence="11">DSM 100970</strain>
    </source>
</reference>
<keyword evidence="2 7" id="KW-0698">rRNA processing</keyword>
<feature type="binding site" evidence="7 8">
    <location>
        <position position="14"/>
    </location>
    <ligand>
        <name>S-adenosyl-L-methionine</name>
        <dbReference type="ChEBI" id="CHEBI:59789"/>
    </ligand>
</feature>
<dbReference type="InterPro" id="IPR011530">
    <property type="entry name" value="rRNA_adenine_dimethylase"/>
</dbReference>
<gene>
    <name evidence="7" type="primary">rsmA</name>
    <name evidence="7" type="synonym">ksgA</name>
    <name evidence="10" type="ORF">CUN60_00655</name>
</gene>
<dbReference type="SMART" id="SM00650">
    <property type="entry name" value="rADc"/>
    <property type="match status" value="1"/>
</dbReference>
<dbReference type="EC" id="2.1.1.182" evidence="7"/>
<comment type="subcellular location">
    <subcellularLocation>
        <location evidence="7">Cytoplasm</location>
    </subcellularLocation>
</comment>
<name>A0A2I7N352_9NEIS</name>
<evidence type="ECO:0000256" key="4">
    <source>
        <dbReference type="ARBA" id="ARBA00022679"/>
    </source>
</evidence>
<organism evidence="10 11">
    <name type="scientific">Aquella oligotrophica</name>
    <dbReference type="NCBI Taxonomy" id="2067065"/>
    <lineage>
        <taxon>Bacteria</taxon>
        <taxon>Pseudomonadati</taxon>
        <taxon>Pseudomonadota</taxon>
        <taxon>Betaproteobacteria</taxon>
        <taxon>Neisseriales</taxon>
        <taxon>Neisseriaceae</taxon>
        <taxon>Aquella</taxon>
    </lineage>
</organism>
<keyword evidence="3 7" id="KW-0489">Methyltransferase</keyword>
<dbReference type="Pfam" id="PF00398">
    <property type="entry name" value="RrnaAD"/>
    <property type="match status" value="1"/>
</dbReference>
<dbReference type="GO" id="GO:0052908">
    <property type="term" value="F:16S rRNA (adenine(1518)-N(6)/adenine(1519)-N(6))-dimethyltransferase activity"/>
    <property type="evidence" value="ECO:0007669"/>
    <property type="project" value="UniProtKB-EC"/>
</dbReference>
<dbReference type="InterPro" id="IPR029063">
    <property type="entry name" value="SAM-dependent_MTases_sf"/>
</dbReference>
<evidence type="ECO:0000256" key="3">
    <source>
        <dbReference type="ARBA" id="ARBA00022603"/>
    </source>
</evidence>
<dbReference type="PANTHER" id="PTHR11727:SF7">
    <property type="entry name" value="DIMETHYLADENOSINE TRANSFERASE-RELATED"/>
    <property type="match status" value="1"/>
</dbReference>
<comment type="similarity">
    <text evidence="7">Belongs to the class I-like SAM-binding methyltransferase superfamily. rRNA adenine N(6)-methyltransferase family. RsmA subfamily.</text>
</comment>
<evidence type="ECO:0000259" key="9">
    <source>
        <dbReference type="SMART" id="SM00650"/>
    </source>
</evidence>
<dbReference type="SUPFAM" id="SSF53335">
    <property type="entry name" value="S-adenosyl-L-methionine-dependent methyltransferases"/>
    <property type="match status" value="1"/>
</dbReference>
<dbReference type="Proteomes" id="UP000236655">
    <property type="component" value="Chromosome"/>
</dbReference>
<evidence type="ECO:0000313" key="11">
    <source>
        <dbReference type="Proteomes" id="UP000236655"/>
    </source>
</evidence>
<dbReference type="HAMAP" id="MF_00607">
    <property type="entry name" value="16SrRNA_methyltr_A"/>
    <property type="match status" value="1"/>
</dbReference>
<dbReference type="GO" id="GO:0005829">
    <property type="term" value="C:cytosol"/>
    <property type="evidence" value="ECO:0007669"/>
    <property type="project" value="TreeGrafter"/>
</dbReference>
<keyword evidence="4 7" id="KW-0808">Transferase</keyword>
<dbReference type="InterPro" id="IPR020596">
    <property type="entry name" value="rRNA_Ade_Mease_Trfase_CS"/>
</dbReference>
<dbReference type="FunFam" id="1.10.8.100:FF:000001">
    <property type="entry name" value="Ribosomal RNA small subunit methyltransferase A"/>
    <property type="match status" value="1"/>
</dbReference>
<dbReference type="RefSeq" id="WP_102950170.1">
    <property type="nucleotide sequence ID" value="NZ_CP024847.1"/>
</dbReference>
<feature type="domain" description="Ribosomal RNA adenine methylase transferase N-terminal" evidence="9">
    <location>
        <begin position="19"/>
        <end position="185"/>
    </location>
</feature>
<comment type="catalytic activity">
    <reaction evidence="7">
        <text>adenosine(1518)/adenosine(1519) in 16S rRNA + 4 S-adenosyl-L-methionine = N(6)-dimethyladenosine(1518)/N(6)-dimethyladenosine(1519) in 16S rRNA + 4 S-adenosyl-L-homocysteine + 4 H(+)</text>
        <dbReference type="Rhea" id="RHEA:19609"/>
        <dbReference type="Rhea" id="RHEA-COMP:10232"/>
        <dbReference type="Rhea" id="RHEA-COMP:10233"/>
        <dbReference type="ChEBI" id="CHEBI:15378"/>
        <dbReference type="ChEBI" id="CHEBI:57856"/>
        <dbReference type="ChEBI" id="CHEBI:59789"/>
        <dbReference type="ChEBI" id="CHEBI:74411"/>
        <dbReference type="ChEBI" id="CHEBI:74493"/>
        <dbReference type="EC" id="2.1.1.182"/>
    </reaction>
</comment>
<evidence type="ECO:0000256" key="7">
    <source>
        <dbReference type="HAMAP-Rule" id="MF_00607"/>
    </source>
</evidence>
<dbReference type="Gene3D" id="3.40.50.150">
    <property type="entry name" value="Vaccinia Virus protein VP39"/>
    <property type="match status" value="1"/>
</dbReference>
<evidence type="ECO:0000256" key="2">
    <source>
        <dbReference type="ARBA" id="ARBA00022552"/>
    </source>
</evidence>
<dbReference type="KEGG" id="nba:CUN60_00655"/>
<dbReference type="PANTHER" id="PTHR11727">
    <property type="entry name" value="DIMETHYLADENOSINE TRANSFERASE"/>
    <property type="match status" value="1"/>
</dbReference>
<keyword evidence="1 7" id="KW-0963">Cytoplasm</keyword>
<dbReference type="PROSITE" id="PS51689">
    <property type="entry name" value="SAM_RNA_A_N6_MT"/>
    <property type="match status" value="1"/>
</dbReference>
<dbReference type="InterPro" id="IPR023165">
    <property type="entry name" value="rRNA_Ade_diMease-like_C"/>
</dbReference>
<sequence>MQHIPRKRFGQNFLQDQYIINKIIQCIDPKPEENILEIGPGLAALTKPLIEIAGHIQVLELDRDIIKFLEGNFSKEEIKIHAGDALAFDFGGVNNLRVVGNLPYNISTPILFHLQKFDNIKDMTFMLQKEVVDRICANPGNGNYGRLSIMLQYKYKCRKLLDVPPEAFYPAPKVDSAIVSIKPRTDYDWSLINVKQLNHITTQAFNQRRKTVANSLKTLFSQEQLIQFGINPSSRAENLTVEDYLRLSQVE</sequence>
<dbReference type="InterPro" id="IPR020598">
    <property type="entry name" value="rRNA_Ade_methylase_Trfase_N"/>
</dbReference>
<protein>
    <recommendedName>
        <fullName evidence="7">Ribosomal RNA small subunit methyltransferase A</fullName>
        <ecNumber evidence="7">2.1.1.182</ecNumber>
    </recommendedName>
    <alternativeName>
        <fullName evidence="7">16S rRNA (adenine(1518)-N(6)/adenine(1519)-N(6))-dimethyltransferase</fullName>
    </alternativeName>
    <alternativeName>
        <fullName evidence="7">16S rRNA dimethyladenosine transferase</fullName>
    </alternativeName>
    <alternativeName>
        <fullName evidence="7">16S rRNA dimethylase</fullName>
    </alternativeName>
    <alternativeName>
        <fullName evidence="7">S-adenosylmethionine-6-N', N'-adenosyl(rRNA) dimethyltransferase</fullName>
    </alternativeName>
</protein>
<keyword evidence="6 7" id="KW-0694">RNA-binding</keyword>
<evidence type="ECO:0000256" key="5">
    <source>
        <dbReference type="ARBA" id="ARBA00022691"/>
    </source>
</evidence>
<feature type="binding site" evidence="7 8">
    <location>
        <position position="84"/>
    </location>
    <ligand>
        <name>S-adenosyl-L-methionine</name>
        <dbReference type="ChEBI" id="CHEBI:59789"/>
    </ligand>
</feature>
<evidence type="ECO:0000256" key="6">
    <source>
        <dbReference type="ARBA" id="ARBA00022884"/>
    </source>
</evidence>
<dbReference type="InterPro" id="IPR001737">
    <property type="entry name" value="KsgA/Erm"/>
</dbReference>
<dbReference type="PROSITE" id="PS01131">
    <property type="entry name" value="RRNA_A_DIMETH"/>
    <property type="match status" value="1"/>
</dbReference>
<evidence type="ECO:0000256" key="1">
    <source>
        <dbReference type="ARBA" id="ARBA00022490"/>
    </source>
</evidence>
<accession>A0A2I7N352</accession>
<dbReference type="Gene3D" id="1.10.8.100">
    <property type="entry name" value="Ribosomal RNA adenine dimethylase-like, domain 2"/>
    <property type="match status" value="1"/>
</dbReference>
<dbReference type="OrthoDB" id="9814755at2"/>
<evidence type="ECO:0000313" key="10">
    <source>
        <dbReference type="EMBL" id="AUR50870.1"/>
    </source>
</evidence>
<dbReference type="AlphaFoldDB" id="A0A2I7N352"/>
<feature type="binding site" evidence="7 8">
    <location>
        <position position="39"/>
    </location>
    <ligand>
        <name>S-adenosyl-L-methionine</name>
        <dbReference type="ChEBI" id="CHEBI:59789"/>
    </ligand>
</feature>
<dbReference type="EMBL" id="CP024847">
    <property type="protein sequence ID" value="AUR50870.1"/>
    <property type="molecule type" value="Genomic_DNA"/>
</dbReference>
<proteinExistence type="inferred from homology"/>
<feature type="binding site" evidence="7 8">
    <location>
        <position position="60"/>
    </location>
    <ligand>
        <name>S-adenosyl-L-methionine</name>
        <dbReference type="ChEBI" id="CHEBI:59789"/>
    </ligand>
</feature>
<comment type="function">
    <text evidence="7">Specifically dimethylates two adjacent adenosines (A1518 and A1519) in the loop of a conserved hairpin near the 3'-end of 16S rRNA in the 30S particle. May play a critical role in biogenesis of 30S subunits.</text>
</comment>
<feature type="binding site" evidence="7 8">
    <location>
        <position position="101"/>
    </location>
    <ligand>
        <name>S-adenosyl-L-methionine</name>
        <dbReference type="ChEBI" id="CHEBI:59789"/>
    </ligand>
</feature>
<keyword evidence="5 7" id="KW-0949">S-adenosyl-L-methionine</keyword>
<dbReference type="GO" id="GO:0003723">
    <property type="term" value="F:RNA binding"/>
    <property type="evidence" value="ECO:0007669"/>
    <property type="project" value="UniProtKB-UniRule"/>
</dbReference>
<dbReference type="NCBIfam" id="TIGR00755">
    <property type="entry name" value="ksgA"/>
    <property type="match status" value="1"/>
</dbReference>